<dbReference type="EMBL" id="JAVKPH010000011">
    <property type="protein sequence ID" value="MDR5653209.1"/>
    <property type="molecule type" value="Genomic_DNA"/>
</dbReference>
<evidence type="ECO:0000256" key="1">
    <source>
        <dbReference type="SAM" id="SignalP"/>
    </source>
</evidence>
<protein>
    <submittedName>
        <fullName evidence="2">SH3 domain-containing protein</fullName>
    </submittedName>
</protein>
<keyword evidence="3" id="KW-1185">Reference proteome</keyword>
<keyword evidence="1" id="KW-0732">Signal</keyword>
<name>A0ABU1F8K7_9RHOB</name>
<accession>A0ABU1F8K7</accession>
<reference evidence="2 3" key="1">
    <citation type="submission" date="2023-09" db="EMBL/GenBank/DDBJ databases">
        <title>Xinfangfangia sedmenti sp. nov., isolated the sedment.</title>
        <authorList>
            <person name="Xu L."/>
        </authorList>
    </citation>
    <scope>NUCLEOTIDE SEQUENCE [LARGE SCALE GENOMIC DNA]</scope>
    <source>
        <strain evidence="2 3">LG-4</strain>
    </source>
</reference>
<comment type="caution">
    <text evidence="2">The sequence shown here is derived from an EMBL/GenBank/DDBJ whole genome shotgun (WGS) entry which is preliminary data.</text>
</comment>
<gene>
    <name evidence="2" type="ORF">RGD00_11365</name>
</gene>
<dbReference type="Proteomes" id="UP001247754">
    <property type="component" value="Unassembled WGS sequence"/>
</dbReference>
<feature type="chain" id="PRO_5046982511" evidence="1">
    <location>
        <begin position="23"/>
        <end position="266"/>
    </location>
</feature>
<dbReference type="Gene3D" id="2.40.128.10">
    <property type="match status" value="1"/>
</dbReference>
<proteinExistence type="predicted"/>
<evidence type="ECO:0000313" key="2">
    <source>
        <dbReference type="EMBL" id="MDR5653209.1"/>
    </source>
</evidence>
<dbReference type="InterPro" id="IPR016085">
    <property type="entry name" value="Protease_inh_B-barrel_dom"/>
</dbReference>
<organism evidence="2 3">
    <name type="scientific">Ruixingdingia sedimenti</name>
    <dbReference type="NCBI Taxonomy" id="3073604"/>
    <lineage>
        <taxon>Bacteria</taxon>
        <taxon>Pseudomonadati</taxon>
        <taxon>Pseudomonadota</taxon>
        <taxon>Alphaproteobacteria</taxon>
        <taxon>Rhodobacterales</taxon>
        <taxon>Paracoccaceae</taxon>
        <taxon>Ruixingdingia</taxon>
    </lineage>
</organism>
<feature type="signal peptide" evidence="1">
    <location>
        <begin position="1"/>
        <end position="22"/>
    </location>
</feature>
<sequence length="266" mass="27590">MRIPLLPALTFGLLALAAPAAAQSRAQLVEAFAGEWYVFDSLLARDGNPCALVFRKDPVSADGRMAAAMQGCTDAIGAIASWSVEGGVLRLFDAGDEQRAELGGSQRRITGVTMPGQKGLVVERAGGDGAAQDIAMAVQRHRCYYVGTTATCATGAERAPPAFSAAGGPLAEIEMLGNLVVRNQPRRDASTIGTIPAGACIKVNQCLTASDGIWCRARFGEVTGWLAKTAVRQGEWPIITYRNTCPAPAEAADAAPAPAPAAKPAP</sequence>
<dbReference type="SUPFAM" id="SSF50882">
    <property type="entry name" value="beta-Barrel protease inhibitors"/>
    <property type="match status" value="1"/>
</dbReference>
<dbReference type="RefSeq" id="WP_310457451.1">
    <property type="nucleotide sequence ID" value="NZ_JAVKPH010000011.1"/>
</dbReference>
<dbReference type="Gene3D" id="2.30.30.40">
    <property type="entry name" value="SH3 Domains"/>
    <property type="match status" value="1"/>
</dbReference>
<evidence type="ECO:0000313" key="3">
    <source>
        <dbReference type="Proteomes" id="UP001247754"/>
    </source>
</evidence>